<comment type="similarity">
    <text evidence="1">Belongs to the RRF family.</text>
</comment>
<dbReference type="InterPro" id="IPR023584">
    <property type="entry name" value="Ribosome_recyc_fac_dom"/>
</dbReference>
<organism evidence="6 7">
    <name type="scientific">Bombardia bombarda</name>
    <dbReference type="NCBI Taxonomy" id="252184"/>
    <lineage>
        <taxon>Eukaryota</taxon>
        <taxon>Fungi</taxon>
        <taxon>Dikarya</taxon>
        <taxon>Ascomycota</taxon>
        <taxon>Pezizomycotina</taxon>
        <taxon>Sordariomycetes</taxon>
        <taxon>Sordariomycetidae</taxon>
        <taxon>Sordariales</taxon>
        <taxon>Lasiosphaeriaceae</taxon>
        <taxon>Bombardia</taxon>
    </lineage>
</organism>
<dbReference type="GO" id="GO:0005739">
    <property type="term" value="C:mitochondrion"/>
    <property type="evidence" value="ECO:0007669"/>
    <property type="project" value="TreeGrafter"/>
</dbReference>
<dbReference type="Gene3D" id="1.10.132.20">
    <property type="entry name" value="Ribosome-recycling factor"/>
    <property type="match status" value="1"/>
</dbReference>
<dbReference type="InterPro" id="IPR036191">
    <property type="entry name" value="RRF_sf"/>
</dbReference>
<evidence type="ECO:0000256" key="2">
    <source>
        <dbReference type="ARBA" id="ARBA00022917"/>
    </source>
</evidence>
<accession>A0AA39WMG9</accession>
<keyword evidence="7" id="KW-1185">Reference proteome</keyword>
<evidence type="ECO:0000256" key="3">
    <source>
        <dbReference type="ARBA" id="ARBA00024909"/>
    </source>
</evidence>
<dbReference type="AlphaFoldDB" id="A0AA39WMG9"/>
<reference evidence="6" key="1">
    <citation type="submission" date="2023-06" db="EMBL/GenBank/DDBJ databases">
        <title>Genome-scale phylogeny and comparative genomics of the fungal order Sordariales.</title>
        <authorList>
            <consortium name="Lawrence Berkeley National Laboratory"/>
            <person name="Hensen N."/>
            <person name="Bonometti L."/>
            <person name="Westerberg I."/>
            <person name="Brannstrom I.O."/>
            <person name="Guillou S."/>
            <person name="Cros-Aarteil S."/>
            <person name="Calhoun S."/>
            <person name="Haridas S."/>
            <person name="Kuo A."/>
            <person name="Mondo S."/>
            <person name="Pangilinan J."/>
            <person name="Riley R."/>
            <person name="LaButti K."/>
            <person name="Andreopoulos B."/>
            <person name="Lipzen A."/>
            <person name="Chen C."/>
            <person name="Yanf M."/>
            <person name="Daum C."/>
            <person name="Ng V."/>
            <person name="Clum A."/>
            <person name="Steindorff A."/>
            <person name="Ohm R."/>
            <person name="Martin F."/>
            <person name="Silar P."/>
            <person name="Natvig D."/>
            <person name="Lalanne C."/>
            <person name="Gautier V."/>
            <person name="Ament-velasquez S.L."/>
            <person name="Kruys A."/>
            <person name="Hutchinson M.I."/>
            <person name="Powell A.J."/>
            <person name="Barry K."/>
            <person name="Miller A.N."/>
            <person name="Grigoriev I.V."/>
            <person name="Debuchy R."/>
            <person name="Gladieux P."/>
            <person name="Thoren M.H."/>
            <person name="Johannesson H."/>
        </authorList>
    </citation>
    <scope>NUCLEOTIDE SEQUENCE</scope>
    <source>
        <strain evidence="6">SMH3391-2</strain>
    </source>
</reference>
<feature type="domain" description="Ribosome recycling factor" evidence="5">
    <location>
        <begin position="155"/>
        <end position="320"/>
    </location>
</feature>
<gene>
    <name evidence="6" type="ORF">B0T17DRAFT_609245</name>
</gene>
<keyword evidence="2" id="KW-0648">Protein biosynthesis</keyword>
<dbReference type="GO" id="GO:0006412">
    <property type="term" value="P:translation"/>
    <property type="evidence" value="ECO:0007669"/>
    <property type="project" value="UniProtKB-KW"/>
</dbReference>
<dbReference type="PANTHER" id="PTHR20982:SF3">
    <property type="entry name" value="MITOCHONDRIAL RIBOSOME RECYCLING FACTOR PSEUDO 1"/>
    <property type="match status" value="1"/>
</dbReference>
<dbReference type="Proteomes" id="UP001174934">
    <property type="component" value="Unassembled WGS sequence"/>
</dbReference>
<protein>
    <submittedName>
        <fullName evidence="6">Ribosome recycling factor domain-containing protein</fullName>
    </submittedName>
</protein>
<dbReference type="SUPFAM" id="SSF55194">
    <property type="entry name" value="Ribosome recycling factor, RRF"/>
    <property type="match status" value="1"/>
</dbReference>
<dbReference type="PANTHER" id="PTHR20982">
    <property type="entry name" value="RIBOSOME RECYCLING FACTOR"/>
    <property type="match status" value="1"/>
</dbReference>
<evidence type="ECO:0000256" key="4">
    <source>
        <dbReference type="SAM" id="MobiDB-lite"/>
    </source>
</evidence>
<feature type="region of interest" description="Disordered" evidence="4">
    <location>
        <begin position="55"/>
        <end position="139"/>
    </location>
</feature>
<feature type="compositionally biased region" description="Basic and acidic residues" evidence="4">
    <location>
        <begin position="80"/>
        <end position="90"/>
    </location>
</feature>
<evidence type="ECO:0000256" key="1">
    <source>
        <dbReference type="ARBA" id="ARBA00005912"/>
    </source>
</evidence>
<proteinExistence type="inferred from homology"/>
<comment type="function">
    <text evidence="3">Necessary for protein synthesis in mitochondria. Functions as a ribosome recycling factor in mitochondria.</text>
</comment>
<feature type="compositionally biased region" description="Basic and acidic residues" evidence="4">
    <location>
        <begin position="101"/>
        <end position="115"/>
    </location>
</feature>
<dbReference type="Gene3D" id="3.30.1360.40">
    <property type="match status" value="1"/>
</dbReference>
<dbReference type="Pfam" id="PF01765">
    <property type="entry name" value="RRF"/>
    <property type="match status" value="1"/>
</dbReference>
<feature type="compositionally biased region" description="Low complexity" evidence="4">
    <location>
        <begin position="116"/>
        <end position="125"/>
    </location>
</feature>
<feature type="compositionally biased region" description="Low complexity" evidence="4">
    <location>
        <begin position="57"/>
        <end position="71"/>
    </location>
</feature>
<dbReference type="GO" id="GO:0043023">
    <property type="term" value="F:ribosomal large subunit binding"/>
    <property type="evidence" value="ECO:0007669"/>
    <property type="project" value="TreeGrafter"/>
</dbReference>
<dbReference type="InterPro" id="IPR002661">
    <property type="entry name" value="Ribosome_recyc_fac"/>
</dbReference>
<evidence type="ECO:0000313" key="7">
    <source>
        <dbReference type="Proteomes" id="UP001174934"/>
    </source>
</evidence>
<evidence type="ECO:0000259" key="5">
    <source>
        <dbReference type="Pfam" id="PF01765"/>
    </source>
</evidence>
<sequence length="326" mass="36098">MKCLRTANALLRGSTATSGTLSRSVSIAYTRTIIASASANATCRSQLRLSSYSLPESNAYSSSTGSSRSFSQTTRCSKKKDKEEKQERRGGRNNASAEPPAVKEKEKGAGSKKAAESPSSSSSPADANRPVPDSSKPFDLADLTYAFDKADRHFTEDLKKQRVGSRFNADVMGAIPVQPDKKNPQTFPLRELATVSPLTGRKWSIMAFEEESVKPIMSAIQKSDDFNQQPQRSEDNPLELTISVEPERAEALVKRAKDACHAWRNKIRDESHKREGVHKRWHAAKLVTKDDVVTLREKVHKAQEDRMKVIAQREKEALQQIAARAG</sequence>
<comment type="caution">
    <text evidence="6">The sequence shown here is derived from an EMBL/GenBank/DDBJ whole genome shotgun (WGS) entry which is preliminary data.</text>
</comment>
<name>A0AA39WMG9_9PEZI</name>
<evidence type="ECO:0000313" key="6">
    <source>
        <dbReference type="EMBL" id="KAK0618072.1"/>
    </source>
</evidence>
<dbReference type="EMBL" id="JAULSR010000005">
    <property type="protein sequence ID" value="KAK0618072.1"/>
    <property type="molecule type" value="Genomic_DNA"/>
</dbReference>